<dbReference type="RefSeq" id="WP_078735715.1">
    <property type="nucleotide sequence ID" value="NZ_FUWL01000007.1"/>
</dbReference>
<organism evidence="1 2">
    <name type="scientific">Porphyromonas cangingivalis</name>
    <dbReference type="NCBI Taxonomy" id="36874"/>
    <lineage>
        <taxon>Bacteria</taxon>
        <taxon>Pseudomonadati</taxon>
        <taxon>Bacteroidota</taxon>
        <taxon>Bacteroidia</taxon>
        <taxon>Bacteroidales</taxon>
        <taxon>Porphyromonadaceae</taxon>
        <taxon>Porphyromonas</taxon>
    </lineage>
</organism>
<dbReference type="AlphaFoldDB" id="A0A1T4LCF1"/>
<protein>
    <submittedName>
        <fullName evidence="1">SPASM domain peptide maturase, grasp-with-spasm system</fullName>
    </submittedName>
</protein>
<dbReference type="Proteomes" id="UP000189956">
    <property type="component" value="Unassembled WGS sequence"/>
</dbReference>
<gene>
    <name evidence="1" type="ORF">SAMN02745205_01081</name>
</gene>
<sequence>MYLLIFPDIIITRGANRTLVFDTKKAGSFSYIPVIPEKLLERFRETTIEAISQSYSGEDLQIVKGFIDFILENKYGVLVQDIDHFPNVVEDYESPSVVEIMVIDIAEKEHRYSFIASQLRSLCCEHLQLRFFSSVSIAKIRQVLSPFLVYPWFSIELLISNPLWEDPQEIVDFLYDLPMVSIIVFNQNETKIFNVNSKYRSQSISSVLYTRQHFNSPMDCGVIHKDTLYNMSTLQSVIMSKKHNNCLYKKVFITKEGDVANCPCLPYTYGNIDKQDIELTKIVKSEIFQKKWEIIKDDIFVCRDCEFRYVCNDCRAFLDNLLEKPRKCTYNPYTSQWYDS</sequence>
<dbReference type="EMBL" id="FUWL01000007">
    <property type="protein sequence ID" value="SJZ52207.1"/>
    <property type="molecule type" value="Genomic_DNA"/>
</dbReference>
<evidence type="ECO:0000313" key="1">
    <source>
        <dbReference type="EMBL" id="SJZ52207.1"/>
    </source>
</evidence>
<dbReference type="InterPro" id="IPR026497">
    <property type="entry name" value="GRASP-with-SPASM"/>
</dbReference>
<dbReference type="Gene3D" id="3.20.20.70">
    <property type="entry name" value="Aldolase class I"/>
    <property type="match status" value="1"/>
</dbReference>
<dbReference type="NCBIfam" id="TIGR04193">
    <property type="entry name" value="SPASM_w_grasp"/>
    <property type="match status" value="1"/>
</dbReference>
<dbReference type="InterPro" id="IPR058240">
    <property type="entry name" value="rSAM_sf"/>
</dbReference>
<accession>A0A1T4LCF1</accession>
<proteinExistence type="predicted"/>
<reference evidence="1 2" key="1">
    <citation type="submission" date="2017-02" db="EMBL/GenBank/DDBJ databases">
        <authorList>
            <person name="Peterson S.W."/>
        </authorList>
    </citation>
    <scope>NUCLEOTIDE SEQUENCE [LARGE SCALE GENOMIC DNA]</scope>
    <source>
        <strain evidence="1 2">ATCC 700135</strain>
    </source>
</reference>
<dbReference type="InterPro" id="IPR013785">
    <property type="entry name" value="Aldolase_TIM"/>
</dbReference>
<name>A0A1T4LCF1_PORCN</name>
<dbReference type="SUPFAM" id="SSF102114">
    <property type="entry name" value="Radical SAM enzymes"/>
    <property type="match status" value="1"/>
</dbReference>
<evidence type="ECO:0000313" key="2">
    <source>
        <dbReference type="Proteomes" id="UP000189956"/>
    </source>
</evidence>